<dbReference type="PANTHER" id="PTHR45689:SF14">
    <property type="entry name" value="CYCLIC NUCLEOTIDE-GATED CATION CHANNEL SUBUNIT A-LIKE PROTEIN"/>
    <property type="match status" value="1"/>
</dbReference>
<dbReference type="PROSITE" id="PS50042">
    <property type="entry name" value="CNMP_BINDING_3"/>
    <property type="match status" value="1"/>
</dbReference>
<organism evidence="3 4">
    <name type="scientific">Aromia moschata</name>
    <dbReference type="NCBI Taxonomy" id="1265417"/>
    <lineage>
        <taxon>Eukaryota</taxon>
        <taxon>Metazoa</taxon>
        <taxon>Ecdysozoa</taxon>
        <taxon>Arthropoda</taxon>
        <taxon>Hexapoda</taxon>
        <taxon>Insecta</taxon>
        <taxon>Pterygota</taxon>
        <taxon>Neoptera</taxon>
        <taxon>Endopterygota</taxon>
        <taxon>Coleoptera</taxon>
        <taxon>Polyphaga</taxon>
        <taxon>Cucujiformia</taxon>
        <taxon>Chrysomeloidea</taxon>
        <taxon>Cerambycidae</taxon>
        <taxon>Cerambycinae</taxon>
        <taxon>Callichromatini</taxon>
        <taxon>Aromia</taxon>
    </lineage>
</organism>
<sequence>MAERSSIVSMVVQNLHIQDQHPPEEAKRSFWDYLLVSPDHPSCLKYFRSPVSIRRERERQLEMSMFVIHPFSTFRKWYDLYLIYLYISTLITKSLDHGFSRRTHYERLTAYSVYTGITDILFVVDIIINFFTGYVTSSQTIELRRRFIARHYVFGNYFFCDVLSSIPKKSNLHPPSQPFRIEGNSLLIYTFVVVFTVVHWMACLQYGVPRIIRLYLLQEGQNQTWYFKQDIQNETLHMQYFYAFFKSTAYIFGARIIVLMKDSLPEEYILGIVTYFTGKVVIGSAWIVLAVAIVNSRSTRTKLFAIICQLNEYMKRKHLPQSLTDKITQYYHYNYQGQFVNDELISGLLSTRLRKEVKMHLCKSLTESVLIFSYLSPSELFDVVQHLKPEIFLPNDVIIQHGTFGDSMYFLSSGTVAVYSSAGREVCHLQDGDYFGEVSLISKGQLRTTTVLAIEVCQVYRLERKMFETCLFQNEKVRERMVAEVNRRMALTTLVDEEYKRILFEKTFQTIERPGETASK</sequence>
<feature type="transmembrane region" description="Helical" evidence="1">
    <location>
        <begin position="147"/>
        <end position="166"/>
    </location>
</feature>
<protein>
    <recommendedName>
        <fullName evidence="2">Cyclic nucleotide-binding domain-containing protein</fullName>
    </recommendedName>
</protein>
<evidence type="ECO:0000313" key="4">
    <source>
        <dbReference type="Proteomes" id="UP001162162"/>
    </source>
</evidence>
<dbReference type="AlphaFoldDB" id="A0AAV8YBZ7"/>
<keyword evidence="1" id="KW-1133">Transmembrane helix</keyword>
<feature type="domain" description="Cyclic nucleotide-binding" evidence="2">
    <location>
        <begin position="371"/>
        <end position="488"/>
    </location>
</feature>
<feature type="transmembrane region" description="Helical" evidence="1">
    <location>
        <begin position="111"/>
        <end position="135"/>
    </location>
</feature>
<dbReference type="InterPro" id="IPR051413">
    <property type="entry name" value="K/Na_HCN_channel"/>
</dbReference>
<dbReference type="EMBL" id="JAPWTK010000124">
    <property type="protein sequence ID" value="KAJ8949066.1"/>
    <property type="molecule type" value="Genomic_DNA"/>
</dbReference>
<dbReference type="GO" id="GO:0098855">
    <property type="term" value="C:HCN channel complex"/>
    <property type="evidence" value="ECO:0007669"/>
    <property type="project" value="TreeGrafter"/>
</dbReference>
<proteinExistence type="predicted"/>
<feature type="transmembrane region" description="Helical" evidence="1">
    <location>
        <begin position="80"/>
        <end position="99"/>
    </location>
</feature>
<dbReference type="GO" id="GO:0003254">
    <property type="term" value="P:regulation of membrane depolarization"/>
    <property type="evidence" value="ECO:0007669"/>
    <property type="project" value="TreeGrafter"/>
</dbReference>
<name>A0AAV8YBZ7_9CUCU</name>
<keyword evidence="1" id="KW-0472">Membrane</keyword>
<feature type="transmembrane region" description="Helical" evidence="1">
    <location>
        <begin position="186"/>
        <end position="208"/>
    </location>
</feature>
<reference evidence="3" key="1">
    <citation type="journal article" date="2023" name="Insect Mol. Biol.">
        <title>Genome sequencing provides insights into the evolution of gene families encoding plant cell wall-degrading enzymes in longhorned beetles.</title>
        <authorList>
            <person name="Shin N.R."/>
            <person name="Okamura Y."/>
            <person name="Kirsch R."/>
            <person name="Pauchet Y."/>
        </authorList>
    </citation>
    <scope>NUCLEOTIDE SEQUENCE</scope>
    <source>
        <strain evidence="3">AMC_N1</strain>
    </source>
</reference>
<keyword evidence="1" id="KW-0812">Transmembrane</keyword>
<keyword evidence="4" id="KW-1185">Reference proteome</keyword>
<dbReference type="PANTHER" id="PTHR45689">
    <property type="entry name" value="I[[H]] CHANNEL, ISOFORM E"/>
    <property type="match status" value="1"/>
</dbReference>
<dbReference type="InterPro" id="IPR018490">
    <property type="entry name" value="cNMP-bd_dom_sf"/>
</dbReference>
<dbReference type="Proteomes" id="UP001162162">
    <property type="component" value="Unassembled WGS sequence"/>
</dbReference>
<gene>
    <name evidence="3" type="ORF">NQ318_016968</name>
</gene>
<evidence type="ECO:0000259" key="2">
    <source>
        <dbReference type="PROSITE" id="PS50042"/>
    </source>
</evidence>
<dbReference type="Pfam" id="PF00027">
    <property type="entry name" value="cNMP_binding"/>
    <property type="match status" value="1"/>
</dbReference>
<dbReference type="Gene3D" id="2.60.120.10">
    <property type="entry name" value="Jelly Rolls"/>
    <property type="match status" value="1"/>
</dbReference>
<comment type="caution">
    <text evidence="3">The sequence shown here is derived from an EMBL/GenBank/DDBJ whole genome shotgun (WGS) entry which is preliminary data.</text>
</comment>
<dbReference type="SUPFAM" id="SSF51206">
    <property type="entry name" value="cAMP-binding domain-like"/>
    <property type="match status" value="1"/>
</dbReference>
<dbReference type="SMART" id="SM00100">
    <property type="entry name" value="cNMP"/>
    <property type="match status" value="1"/>
</dbReference>
<evidence type="ECO:0000256" key="1">
    <source>
        <dbReference type="SAM" id="Phobius"/>
    </source>
</evidence>
<dbReference type="Gene3D" id="1.10.287.630">
    <property type="entry name" value="Helix hairpin bin"/>
    <property type="match status" value="1"/>
</dbReference>
<dbReference type="CDD" id="cd00038">
    <property type="entry name" value="CAP_ED"/>
    <property type="match status" value="1"/>
</dbReference>
<dbReference type="GO" id="GO:0035725">
    <property type="term" value="P:sodium ion transmembrane transport"/>
    <property type="evidence" value="ECO:0007669"/>
    <property type="project" value="TreeGrafter"/>
</dbReference>
<dbReference type="GO" id="GO:0005249">
    <property type="term" value="F:voltage-gated potassium channel activity"/>
    <property type="evidence" value="ECO:0007669"/>
    <property type="project" value="TreeGrafter"/>
</dbReference>
<dbReference type="InterPro" id="IPR014710">
    <property type="entry name" value="RmlC-like_jellyroll"/>
</dbReference>
<dbReference type="InterPro" id="IPR000595">
    <property type="entry name" value="cNMP-bd_dom"/>
</dbReference>
<evidence type="ECO:0000313" key="3">
    <source>
        <dbReference type="EMBL" id="KAJ8949066.1"/>
    </source>
</evidence>
<feature type="transmembrane region" description="Helical" evidence="1">
    <location>
        <begin position="240"/>
        <end position="260"/>
    </location>
</feature>
<accession>A0AAV8YBZ7</accession>
<feature type="transmembrane region" description="Helical" evidence="1">
    <location>
        <begin position="272"/>
        <end position="294"/>
    </location>
</feature>